<dbReference type="AlphaFoldDB" id="A0A8H6JZ87"/>
<feature type="compositionally biased region" description="Basic and acidic residues" evidence="1">
    <location>
        <begin position="129"/>
        <end position="141"/>
    </location>
</feature>
<reference evidence="2 3" key="1">
    <citation type="journal article" date="2020" name="Phytopathology">
        <title>Genome Sequence Resources of Colletotrichum truncatum, C. plurivorum, C. musicola, and C. sojae: Four Species Pathogenic to Soybean (Glycine max).</title>
        <authorList>
            <person name="Rogerio F."/>
            <person name="Boufleur T.R."/>
            <person name="Ciampi-Guillardi M."/>
            <person name="Sukno S.A."/>
            <person name="Thon M.R."/>
            <person name="Massola Junior N.S."/>
            <person name="Baroncelli R."/>
        </authorList>
    </citation>
    <scope>NUCLEOTIDE SEQUENCE [LARGE SCALE GENOMIC DNA]</scope>
    <source>
        <strain evidence="2 3">LFN0009</strain>
    </source>
</reference>
<evidence type="ECO:0000313" key="3">
    <source>
        <dbReference type="Proteomes" id="UP000652219"/>
    </source>
</evidence>
<sequence length="203" mass="22453">MAADTARRPPEMMWLMSTDNPITYNAPVDSAECRLTSPHLTVRRFRAFCHGALAYHSNEGAKRSRQGLQGAAGQGKASRRIASHHAAGLTPYIVRTWTWTWAWQPGFTPGGPPERREAGGGSRESGEEESSRGIRMRREGDDGREEWESDLRDPKLRSLRETIKRSQLRPGFAATLPPVFSCPPAATTWAAPAFIDLLGKANL</sequence>
<accession>A0A8H6JZ87</accession>
<comment type="caution">
    <text evidence="2">The sequence shown here is derived from an EMBL/GenBank/DDBJ whole genome shotgun (WGS) entry which is preliminary data.</text>
</comment>
<evidence type="ECO:0000256" key="1">
    <source>
        <dbReference type="SAM" id="MobiDB-lite"/>
    </source>
</evidence>
<organism evidence="2 3">
    <name type="scientific">Colletotrichum sojae</name>
    <dbReference type="NCBI Taxonomy" id="2175907"/>
    <lineage>
        <taxon>Eukaryota</taxon>
        <taxon>Fungi</taxon>
        <taxon>Dikarya</taxon>
        <taxon>Ascomycota</taxon>
        <taxon>Pezizomycotina</taxon>
        <taxon>Sordariomycetes</taxon>
        <taxon>Hypocreomycetidae</taxon>
        <taxon>Glomerellales</taxon>
        <taxon>Glomerellaceae</taxon>
        <taxon>Colletotrichum</taxon>
        <taxon>Colletotrichum orchidearum species complex</taxon>
    </lineage>
</organism>
<name>A0A8H6JZ87_9PEZI</name>
<protein>
    <submittedName>
        <fullName evidence="2">Uncharacterized protein</fullName>
    </submittedName>
</protein>
<proteinExistence type="predicted"/>
<keyword evidence="3" id="KW-1185">Reference proteome</keyword>
<gene>
    <name evidence="2" type="ORF">CSOJ01_00029</name>
</gene>
<feature type="region of interest" description="Disordered" evidence="1">
    <location>
        <begin position="105"/>
        <end position="151"/>
    </location>
</feature>
<evidence type="ECO:0000313" key="2">
    <source>
        <dbReference type="EMBL" id="KAF6821526.1"/>
    </source>
</evidence>
<dbReference type="Proteomes" id="UP000652219">
    <property type="component" value="Unassembled WGS sequence"/>
</dbReference>
<dbReference type="EMBL" id="WIGN01000001">
    <property type="protein sequence ID" value="KAF6821526.1"/>
    <property type="molecule type" value="Genomic_DNA"/>
</dbReference>